<feature type="compositionally biased region" description="Low complexity" evidence="1">
    <location>
        <begin position="644"/>
        <end position="658"/>
    </location>
</feature>
<protein>
    <submittedName>
        <fullName evidence="3 4">HET domain-containing protein</fullName>
    </submittedName>
</protein>
<accession>A0A179UUI8</accession>
<dbReference type="VEuPathDB" id="FungiDB:BDBG_06543"/>
<gene>
    <name evidence="3" type="ORF">BDBG_06543</name>
</gene>
<evidence type="ECO:0000313" key="3">
    <source>
        <dbReference type="EMBL" id="OAT10737.1"/>
    </source>
</evidence>
<dbReference type="KEGG" id="bgh:BDBG_06543"/>
<sequence>MELTLQRRTSLRGYRTRSLLQNLRVYDVVSHQDTEKYSTKMTCTLCNKFQGKWDISDTRLRGMNRHHIVPKFTWDEMLNSAKSCYCCSILISGCRGCFGQHGIKESDILHGILRFYYPTTIDDAEKQESGKNLIFLMKGGRRFEIQIFCTENDDCPIPDSWDYIPVSRRTSPGTDSDTAMATLKGWLASCIVTHYVPECFCDSLDNPPLPTRVVDVGLDENSVKLIEPKGTIRAKYICLSHCWGLAQIITTTKSTLAEHKRRIPWACLSKTFRDAIALTRALGIKYIWIDSLCIIQDDARDWDVESANMAAIYTNGHLTIAATMSANGAGGLFRDTPDFEVSGKTPPSGKSGKREAYRLFFREHIDHHIDMEITTSDIFTGNPTATHYPLLTRAWVYQERMLSTRILHFGRYELFFECRSSIFCECNDIEFHGSSPEVPIALFKIEHAEALGDYTSSWAADEKFRHAVRYQGASLWRTMVGCYTALLLTKSKDRLPAISGIAKDLAARRQSRYLAGVWEESINDDLIWSVHMRSRHQKGRPYPRNAPTWSWASTESYVLYYDGALFTNLADRQGSLKERQPFKHFSTVERCEVTWTGVDEFGAVSSGVLTISGLVVAGLLEREVEVRDGVEDVVHYVSLPMGGNSSSNNNNNNNNNNNTKTKNRLRLAIKPDYLLDHDGPGQTKQGTEVFCLRMSVIQEGSTDHLISLVLKKRSESSGRFERIGTVILLQKPPPIDPVGEMFQDAVLKTVTII</sequence>
<dbReference type="PANTHER" id="PTHR33112:SF13">
    <property type="entry name" value="HETEROKARYON INCOMPATIBILITY DOMAIN-CONTAINING PROTEIN"/>
    <property type="match status" value="1"/>
</dbReference>
<feature type="region of interest" description="Disordered" evidence="1">
    <location>
        <begin position="640"/>
        <end position="660"/>
    </location>
</feature>
<dbReference type="GeneID" id="8503156"/>
<dbReference type="Pfam" id="PF06985">
    <property type="entry name" value="HET"/>
    <property type="match status" value="1"/>
</dbReference>
<dbReference type="EMBL" id="GG657461">
    <property type="protein sequence ID" value="OAT10737.1"/>
    <property type="molecule type" value="Genomic_DNA"/>
</dbReference>
<evidence type="ECO:0000313" key="4">
    <source>
        <dbReference type="EMBL" id="OAT10738.1"/>
    </source>
</evidence>
<organism evidence="3 5">
    <name type="scientific">Blastomyces gilchristii (strain SLH14081)</name>
    <name type="common">Blastomyces dermatitidis</name>
    <dbReference type="NCBI Taxonomy" id="559298"/>
    <lineage>
        <taxon>Eukaryota</taxon>
        <taxon>Fungi</taxon>
        <taxon>Dikarya</taxon>
        <taxon>Ascomycota</taxon>
        <taxon>Pezizomycotina</taxon>
        <taxon>Eurotiomycetes</taxon>
        <taxon>Eurotiomycetidae</taxon>
        <taxon>Onygenales</taxon>
        <taxon>Ajellomycetaceae</taxon>
        <taxon>Blastomyces</taxon>
    </lineage>
</organism>
<reference evidence="3" key="1">
    <citation type="submission" date="2009-02" db="EMBL/GenBank/DDBJ databases">
        <title>The Genome Sequence of Blastomyces dermatitidis strain SLH14081.</title>
        <authorList>
            <consortium name="The Broad Institute Genome Sequencing Platform"/>
            <consortium name="Broad Institute Microbial Sequencing Center."/>
            <person name="Champion M."/>
            <person name="Cuomo C."/>
            <person name="Ma L.-J."/>
            <person name="Henn M.R."/>
            <person name="Klein B."/>
            <person name="Goldman B."/>
            <person name="Young S."/>
            <person name="Kodira C.D."/>
            <person name="Zeng Q."/>
            <person name="Koehrsen M."/>
            <person name="Alvarado L."/>
            <person name="Berlin A.M."/>
            <person name="Heiman D.I."/>
            <person name="Hepburn T.A."/>
            <person name="Saif S."/>
            <person name="Shea T.D."/>
            <person name="Shenoy N."/>
            <person name="Sykes S."/>
            <person name="Galagan J."/>
            <person name="Nusbaum C."/>
            <person name="Birren B."/>
        </authorList>
    </citation>
    <scope>NUCLEOTIDE SEQUENCE</scope>
    <source>
        <strain evidence="3">SLH14081</strain>
    </source>
</reference>
<feature type="domain" description="Heterokaryon incompatibility" evidence="2">
    <location>
        <begin position="236"/>
        <end position="399"/>
    </location>
</feature>
<dbReference type="AlphaFoldDB" id="A0A179UUI8"/>
<dbReference type="PANTHER" id="PTHR33112">
    <property type="entry name" value="DOMAIN PROTEIN, PUTATIVE-RELATED"/>
    <property type="match status" value="1"/>
</dbReference>
<dbReference type="RefSeq" id="XP_002623104.1">
    <property type="nucleotide sequence ID" value="XM_002623058.2"/>
</dbReference>
<evidence type="ECO:0000256" key="1">
    <source>
        <dbReference type="SAM" id="MobiDB-lite"/>
    </source>
</evidence>
<reference evidence="5" key="2">
    <citation type="journal article" date="2015" name="PLoS Genet.">
        <title>The dynamic genome and transcriptome of the human fungal pathogen Blastomyces and close relative Emmonsia.</title>
        <authorList>
            <person name="Munoz J.F."/>
            <person name="Gauthier G.M."/>
            <person name="Desjardins C.A."/>
            <person name="Gallo J.E."/>
            <person name="Holder J."/>
            <person name="Sullivan T.D."/>
            <person name="Marty A.J."/>
            <person name="Carmen J.C."/>
            <person name="Chen Z."/>
            <person name="Ding L."/>
            <person name="Gujja S."/>
            <person name="Magrini V."/>
            <person name="Misas E."/>
            <person name="Mitreva M."/>
            <person name="Priest M."/>
            <person name="Saif S."/>
            <person name="Whiston E.A."/>
            <person name="Young S."/>
            <person name="Zeng Q."/>
            <person name="Goldman W.E."/>
            <person name="Mardis E.R."/>
            <person name="Taylor J.W."/>
            <person name="McEwen J.G."/>
            <person name="Clay O.K."/>
            <person name="Klein B.S."/>
            <person name="Cuomo C.A."/>
        </authorList>
    </citation>
    <scope>NUCLEOTIDE SEQUENCE [LARGE SCALE GENOMIC DNA]</scope>
    <source>
        <strain evidence="5">SLH14081</strain>
    </source>
</reference>
<dbReference type="RefSeq" id="XP_031579479.1">
    <property type="nucleotide sequence ID" value="XM_031722647.1"/>
</dbReference>
<dbReference type="EMBL" id="GG657461">
    <property type="protein sequence ID" value="OAT10738.1"/>
    <property type="molecule type" value="Genomic_DNA"/>
</dbReference>
<proteinExistence type="predicted"/>
<dbReference type="InterPro" id="IPR010730">
    <property type="entry name" value="HET"/>
</dbReference>
<keyword evidence="5" id="KW-1185">Reference proteome</keyword>
<dbReference type="Proteomes" id="UP000002038">
    <property type="component" value="Unassembled WGS sequence"/>
</dbReference>
<evidence type="ECO:0000313" key="5">
    <source>
        <dbReference type="Proteomes" id="UP000002038"/>
    </source>
</evidence>
<evidence type="ECO:0000259" key="2">
    <source>
        <dbReference type="Pfam" id="PF06985"/>
    </source>
</evidence>
<dbReference type="OrthoDB" id="5362512at2759"/>
<name>A0A179UUI8_BLAGS</name>